<evidence type="ECO:0000313" key="3">
    <source>
        <dbReference type="EMBL" id="KAI9154519.1"/>
    </source>
</evidence>
<feature type="domain" description="HMA" evidence="2">
    <location>
        <begin position="38"/>
        <end position="104"/>
    </location>
</feature>
<name>A0AAD5NGE4_ACENE</name>
<dbReference type="InterPro" id="IPR044594">
    <property type="entry name" value="HIPP01/3/5/6"/>
</dbReference>
<reference evidence="3" key="2">
    <citation type="submission" date="2023-02" db="EMBL/GenBank/DDBJ databases">
        <authorList>
            <person name="Swenson N.G."/>
            <person name="Wegrzyn J.L."/>
            <person name="Mcevoy S.L."/>
        </authorList>
    </citation>
    <scope>NUCLEOTIDE SEQUENCE</scope>
    <source>
        <strain evidence="3">91603</strain>
        <tissue evidence="3">Leaf</tissue>
    </source>
</reference>
<protein>
    <recommendedName>
        <fullName evidence="2">HMA domain-containing protein</fullName>
    </recommendedName>
</protein>
<dbReference type="GO" id="GO:0046872">
    <property type="term" value="F:metal ion binding"/>
    <property type="evidence" value="ECO:0007669"/>
    <property type="project" value="InterPro"/>
</dbReference>
<dbReference type="AlphaFoldDB" id="A0AAD5NGE4"/>
<feature type="region of interest" description="Disordered" evidence="1">
    <location>
        <begin position="1"/>
        <end position="31"/>
    </location>
</feature>
<dbReference type="InterPro" id="IPR006121">
    <property type="entry name" value="HMA_dom"/>
</dbReference>
<gene>
    <name evidence="3" type="ORF">LWI28_027471</name>
</gene>
<comment type="caution">
    <text evidence="3">The sequence shown here is derived from an EMBL/GenBank/DDBJ whole genome shotgun (WGS) entry which is preliminary data.</text>
</comment>
<evidence type="ECO:0000313" key="4">
    <source>
        <dbReference type="Proteomes" id="UP001064489"/>
    </source>
</evidence>
<dbReference type="PANTHER" id="PTHR46413:SF1">
    <property type="entry name" value="HEAVY METAL-ASSOCIATED ISOPRENYLATED PLANT PROTEIN 6"/>
    <property type="match status" value="1"/>
</dbReference>
<dbReference type="EMBL" id="JAJSOW010000108">
    <property type="protein sequence ID" value="KAI9154519.1"/>
    <property type="molecule type" value="Genomic_DNA"/>
</dbReference>
<dbReference type="SUPFAM" id="SSF55008">
    <property type="entry name" value="HMA, heavy metal-associated domain"/>
    <property type="match status" value="1"/>
</dbReference>
<sequence length="375" mass="42127">MCRDTEVVPGQTSSRVTPAEKDGRGSEGQKASGTRRVYELVTFILIMHTYGYVNEVEQYVREIDGVESVKSDINSNKLEVKGKVDPVKIQKMVKRKTKTKVKLIFPLPEIESYGDENGCPEEKLEEKTRPADIANKKSEESVTVLKIKLCCDPCNQKLQKNLKVKRLEMVAMDKEKDLVTVKGTVNLTELRSYIKKDVEVVVPAKKDTVSTEKKGRETGAISKKDKDTVTAEMILREKETEPTDKKSKGKYAGAKDKKINKVGTTKIRERDSEPRGSAGVENRSENKDSGVNRKKDKDKDVGHRKIEEASSDGSSRGNYQEDGISVTAKLNPPYYDSRPVDDRCNYSACVHSCPENDSNWLHKFSDENPHSCTIM</sequence>
<reference evidence="3" key="1">
    <citation type="journal article" date="2022" name="Plant J.">
        <title>Strategies of tolerance reflected in two North American maple genomes.</title>
        <authorList>
            <person name="McEvoy S.L."/>
            <person name="Sezen U.U."/>
            <person name="Trouern-Trend A."/>
            <person name="McMahon S.M."/>
            <person name="Schaberg P.G."/>
            <person name="Yang J."/>
            <person name="Wegrzyn J.L."/>
            <person name="Swenson N.G."/>
        </authorList>
    </citation>
    <scope>NUCLEOTIDE SEQUENCE</scope>
    <source>
        <strain evidence="3">91603</strain>
    </source>
</reference>
<proteinExistence type="predicted"/>
<dbReference type="PROSITE" id="PS50846">
    <property type="entry name" value="HMA_2"/>
    <property type="match status" value="1"/>
</dbReference>
<evidence type="ECO:0000259" key="2">
    <source>
        <dbReference type="PROSITE" id="PS50846"/>
    </source>
</evidence>
<dbReference type="InterPro" id="IPR036163">
    <property type="entry name" value="HMA_dom_sf"/>
</dbReference>
<accession>A0AAD5NGE4</accession>
<feature type="compositionally biased region" description="Basic and acidic residues" evidence="1">
    <location>
        <begin position="18"/>
        <end position="27"/>
    </location>
</feature>
<keyword evidence="4" id="KW-1185">Reference proteome</keyword>
<organism evidence="3 4">
    <name type="scientific">Acer negundo</name>
    <name type="common">Box elder</name>
    <dbReference type="NCBI Taxonomy" id="4023"/>
    <lineage>
        <taxon>Eukaryota</taxon>
        <taxon>Viridiplantae</taxon>
        <taxon>Streptophyta</taxon>
        <taxon>Embryophyta</taxon>
        <taxon>Tracheophyta</taxon>
        <taxon>Spermatophyta</taxon>
        <taxon>Magnoliopsida</taxon>
        <taxon>eudicotyledons</taxon>
        <taxon>Gunneridae</taxon>
        <taxon>Pentapetalae</taxon>
        <taxon>rosids</taxon>
        <taxon>malvids</taxon>
        <taxon>Sapindales</taxon>
        <taxon>Sapindaceae</taxon>
        <taxon>Hippocastanoideae</taxon>
        <taxon>Acereae</taxon>
        <taxon>Acer</taxon>
    </lineage>
</organism>
<dbReference type="Gene3D" id="3.30.70.100">
    <property type="match status" value="1"/>
</dbReference>
<feature type="region of interest" description="Disordered" evidence="1">
    <location>
        <begin position="206"/>
        <end position="337"/>
    </location>
</feature>
<dbReference type="Proteomes" id="UP001064489">
    <property type="component" value="Chromosome 11"/>
</dbReference>
<dbReference type="PANTHER" id="PTHR46413">
    <property type="entry name" value="HEAVY METAL-ASSOCIATED ISOPRENYLATED PLANT PROTEIN 6"/>
    <property type="match status" value="1"/>
</dbReference>
<dbReference type="Pfam" id="PF00403">
    <property type="entry name" value="HMA"/>
    <property type="match status" value="1"/>
</dbReference>
<evidence type="ECO:0000256" key="1">
    <source>
        <dbReference type="SAM" id="MobiDB-lite"/>
    </source>
</evidence>
<feature type="compositionally biased region" description="Basic and acidic residues" evidence="1">
    <location>
        <begin position="282"/>
        <end position="308"/>
    </location>
</feature>
<feature type="compositionally biased region" description="Basic and acidic residues" evidence="1">
    <location>
        <begin position="206"/>
        <end position="246"/>
    </location>
</feature>